<dbReference type="EMBL" id="PQGD01000019">
    <property type="protein sequence ID" value="POP44821.1"/>
    <property type="molecule type" value="Genomic_DNA"/>
</dbReference>
<evidence type="ECO:0000256" key="4">
    <source>
        <dbReference type="ARBA" id="ARBA00025742"/>
    </source>
</evidence>
<comment type="similarity">
    <text evidence="4">Belongs to the cyclic nucleotide phosphodiesterase class-III family.</text>
</comment>
<evidence type="ECO:0000259" key="5">
    <source>
        <dbReference type="Pfam" id="PF00149"/>
    </source>
</evidence>
<dbReference type="SUPFAM" id="SSF56300">
    <property type="entry name" value="Metallo-dependent phosphatases"/>
    <property type="match status" value="1"/>
</dbReference>
<evidence type="ECO:0000256" key="1">
    <source>
        <dbReference type="ARBA" id="ARBA00022723"/>
    </source>
</evidence>
<sequence>MIIAQLSDIHASPNNANLARLEHALAWLETVGPDVLIVTGDLTDEDWHKGYATLAGQFNRLAYPVLILPGNADDREAMNQIWKGMWVSNAPDSALNLVMDTGALRLIGVDTTVPHNGAGRIQHQLDWLENTLTTGGATDSIIFMHHHIFASGIPTMDEIMCDGSEALADMLLRLPHKPLAIATGHVHRPMASRFAGIPVYICGSVCPANPLWFGGDKVPPVNDPVMLMIHRYHHGVLVSHTVAV</sequence>
<evidence type="ECO:0000256" key="2">
    <source>
        <dbReference type="ARBA" id="ARBA00022801"/>
    </source>
</evidence>
<dbReference type="GO" id="GO:0016787">
    <property type="term" value="F:hydrolase activity"/>
    <property type="evidence" value="ECO:0007669"/>
    <property type="project" value="UniProtKB-KW"/>
</dbReference>
<dbReference type="Gene3D" id="3.60.21.10">
    <property type="match status" value="1"/>
</dbReference>
<reference evidence="8 9" key="1">
    <citation type="submission" date="2018-01" db="EMBL/GenBank/DDBJ databases">
        <title>Superficieibacter electus gen. nov., sp. nov., an extended-spectrum beta-lactamase possessing member of the Enterobacteriaceae family, isolated from intensive care unit surfaces.</title>
        <authorList>
            <person name="Potter R.F."/>
            <person name="D'Souza A.W."/>
        </authorList>
    </citation>
    <scope>NUCLEOTIDE SEQUENCE [LARGE SCALE GENOMIC DNA]</scope>
    <source>
        <strain evidence="7 9">BP-1</strain>
        <strain evidence="6 8">BP-2</strain>
    </source>
</reference>
<evidence type="ECO:0000313" key="7">
    <source>
        <dbReference type="EMBL" id="POP44821.1"/>
    </source>
</evidence>
<dbReference type="Proteomes" id="UP000247005">
    <property type="component" value="Unassembled WGS sequence"/>
</dbReference>
<protein>
    <submittedName>
        <fullName evidence="7">Metallophosphoesterase</fullName>
    </submittedName>
</protein>
<feature type="domain" description="Calcineurin-like phosphoesterase" evidence="5">
    <location>
        <begin position="2"/>
        <end position="189"/>
    </location>
</feature>
<evidence type="ECO:0000313" key="9">
    <source>
        <dbReference type="Proteomes" id="UP000247005"/>
    </source>
</evidence>
<keyword evidence="2" id="KW-0378">Hydrolase</keyword>
<evidence type="ECO:0000313" key="8">
    <source>
        <dbReference type="Proteomes" id="UP000237073"/>
    </source>
</evidence>
<dbReference type="Proteomes" id="UP000237073">
    <property type="component" value="Unassembled WGS sequence"/>
</dbReference>
<dbReference type="AlphaFoldDB" id="A0A2P5GKA7"/>
<dbReference type="GO" id="GO:0046872">
    <property type="term" value="F:metal ion binding"/>
    <property type="evidence" value="ECO:0007669"/>
    <property type="project" value="UniProtKB-KW"/>
</dbReference>
<proteinExistence type="inferred from homology"/>
<comment type="caution">
    <text evidence="7">The sequence shown here is derived from an EMBL/GenBank/DDBJ whole genome shotgun (WGS) entry which is preliminary data.</text>
</comment>
<evidence type="ECO:0000256" key="3">
    <source>
        <dbReference type="ARBA" id="ARBA00023004"/>
    </source>
</evidence>
<keyword evidence="3" id="KW-0408">Iron</keyword>
<dbReference type="InterPro" id="IPR050884">
    <property type="entry name" value="CNP_phosphodiesterase-III"/>
</dbReference>
<dbReference type="InterPro" id="IPR029052">
    <property type="entry name" value="Metallo-depent_PP-like"/>
</dbReference>
<keyword evidence="1" id="KW-0479">Metal-binding</keyword>
<gene>
    <name evidence="7" type="ORF">CHU32_20990</name>
    <name evidence="6" type="ORF">CHU33_17070</name>
</gene>
<dbReference type="InterPro" id="IPR004843">
    <property type="entry name" value="Calcineurin-like_PHP"/>
</dbReference>
<accession>A0A2P5GKA7</accession>
<dbReference type="Pfam" id="PF00149">
    <property type="entry name" value="Metallophos"/>
    <property type="match status" value="1"/>
</dbReference>
<evidence type="ECO:0000313" key="6">
    <source>
        <dbReference type="EMBL" id="POP43268.1"/>
    </source>
</evidence>
<dbReference type="PANTHER" id="PTHR42988">
    <property type="entry name" value="PHOSPHOHYDROLASE"/>
    <property type="match status" value="1"/>
</dbReference>
<organism evidence="7 9">
    <name type="scientific">Superficieibacter electus</name>
    <dbReference type="NCBI Taxonomy" id="2022662"/>
    <lineage>
        <taxon>Bacteria</taxon>
        <taxon>Pseudomonadati</taxon>
        <taxon>Pseudomonadota</taxon>
        <taxon>Gammaproteobacteria</taxon>
        <taxon>Enterobacterales</taxon>
        <taxon>Enterobacteriaceae</taxon>
        <taxon>Superficieibacter</taxon>
    </lineage>
</organism>
<name>A0A2P5GKA7_9ENTR</name>
<dbReference type="OrthoDB" id="9784378at2"/>
<keyword evidence="8" id="KW-1185">Reference proteome</keyword>
<dbReference type="PANTHER" id="PTHR42988:SF2">
    <property type="entry name" value="CYCLIC NUCLEOTIDE PHOSPHODIESTERASE CBUA0032-RELATED"/>
    <property type="match status" value="1"/>
</dbReference>
<dbReference type="EMBL" id="PQGE01000015">
    <property type="protein sequence ID" value="POP43268.1"/>
    <property type="molecule type" value="Genomic_DNA"/>
</dbReference>